<keyword evidence="7" id="KW-1185">Reference proteome</keyword>
<organism evidence="6 7">
    <name type="scientific">Streptomyces longispororuber</name>
    <dbReference type="NCBI Taxonomy" id="68230"/>
    <lineage>
        <taxon>Bacteria</taxon>
        <taxon>Bacillati</taxon>
        <taxon>Actinomycetota</taxon>
        <taxon>Actinomycetes</taxon>
        <taxon>Kitasatosporales</taxon>
        <taxon>Streptomycetaceae</taxon>
        <taxon>Streptomyces</taxon>
    </lineage>
</organism>
<sequence length="249" mass="28074">MSPSELLQHINRGNVRNADLLNEWVLHEKTLVETLRRMEGEGLIRRCPAPPRCKSAARELTSLSRELMDALHEPASWATRHARLLLSNLQVRRGVKLDERPSRPPSASAAGKRTPSQERWRNLGVALTMLRLRWSFPVIAGLRNGPLRPTDLALVVNEAIDRRVSGQRTLSDKVLWDTLHRLSADGVIIHEARGREFAGTTRCSLTDSGRELLTALVPMGRWAVQHEDEIIEALRSRHQGPGSEWTDHS</sequence>
<keyword evidence="3" id="KW-0804">Transcription</keyword>
<feature type="domain" description="HTH hxlR-type" evidence="5">
    <location>
        <begin position="114"/>
        <end position="231"/>
    </location>
</feature>
<keyword evidence="2" id="KW-0238">DNA-binding</keyword>
<dbReference type="PROSITE" id="PS51118">
    <property type="entry name" value="HTH_HXLR"/>
    <property type="match status" value="1"/>
</dbReference>
<gene>
    <name evidence="6" type="ORF">GCM10018785_12050</name>
</gene>
<dbReference type="PANTHER" id="PTHR33204:SF37">
    <property type="entry name" value="HTH-TYPE TRANSCRIPTIONAL REGULATOR YODB"/>
    <property type="match status" value="1"/>
</dbReference>
<evidence type="ECO:0000256" key="4">
    <source>
        <dbReference type="SAM" id="MobiDB-lite"/>
    </source>
</evidence>
<keyword evidence="1" id="KW-0805">Transcription regulation</keyword>
<dbReference type="Gene3D" id="1.10.10.10">
    <property type="entry name" value="Winged helix-like DNA-binding domain superfamily/Winged helix DNA-binding domain"/>
    <property type="match status" value="2"/>
</dbReference>
<dbReference type="PANTHER" id="PTHR33204">
    <property type="entry name" value="TRANSCRIPTIONAL REGULATOR, MARR FAMILY"/>
    <property type="match status" value="1"/>
</dbReference>
<evidence type="ECO:0000259" key="5">
    <source>
        <dbReference type="PROSITE" id="PS51118"/>
    </source>
</evidence>
<reference evidence="6" key="1">
    <citation type="journal article" date="2014" name="Int. J. Syst. Evol. Microbiol.">
        <title>Complete genome sequence of Corynebacterium casei LMG S-19264T (=DSM 44701T), isolated from a smear-ripened cheese.</title>
        <authorList>
            <consortium name="US DOE Joint Genome Institute (JGI-PGF)"/>
            <person name="Walter F."/>
            <person name="Albersmeier A."/>
            <person name="Kalinowski J."/>
            <person name="Ruckert C."/>
        </authorList>
    </citation>
    <scope>NUCLEOTIDE SEQUENCE</scope>
    <source>
        <strain evidence="6">JCM 4784</strain>
    </source>
</reference>
<dbReference type="Proteomes" id="UP000608024">
    <property type="component" value="Unassembled WGS sequence"/>
</dbReference>
<dbReference type="AlphaFoldDB" id="A0A918ZC64"/>
<dbReference type="InterPro" id="IPR002577">
    <property type="entry name" value="HTH_HxlR"/>
</dbReference>
<evidence type="ECO:0000256" key="2">
    <source>
        <dbReference type="ARBA" id="ARBA00023125"/>
    </source>
</evidence>
<dbReference type="SUPFAM" id="SSF46785">
    <property type="entry name" value="Winged helix' DNA-binding domain"/>
    <property type="match status" value="2"/>
</dbReference>
<protein>
    <recommendedName>
        <fullName evidence="5">HTH hxlR-type domain-containing protein</fullName>
    </recommendedName>
</protein>
<dbReference type="GO" id="GO:0003677">
    <property type="term" value="F:DNA binding"/>
    <property type="evidence" value="ECO:0007669"/>
    <property type="project" value="UniProtKB-KW"/>
</dbReference>
<dbReference type="EMBL" id="BNBT01000010">
    <property type="protein sequence ID" value="GHE44054.1"/>
    <property type="molecule type" value="Genomic_DNA"/>
</dbReference>
<evidence type="ECO:0000256" key="3">
    <source>
        <dbReference type="ARBA" id="ARBA00023163"/>
    </source>
</evidence>
<feature type="region of interest" description="Disordered" evidence="4">
    <location>
        <begin position="96"/>
        <end position="117"/>
    </location>
</feature>
<reference evidence="6" key="2">
    <citation type="submission" date="2020-09" db="EMBL/GenBank/DDBJ databases">
        <authorList>
            <person name="Sun Q."/>
            <person name="Ohkuma M."/>
        </authorList>
    </citation>
    <scope>NUCLEOTIDE SEQUENCE</scope>
    <source>
        <strain evidence="6">JCM 4784</strain>
    </source>
</reference>
<dbReference type="InterPro" id="IPR036390">
    <property type="entry name" value="WH_DNA-bd_sf"/>
</dbReference>
<dbReference type="InterPro" id="IPR036388">
    <property type="entry name" value="WH-like_DNA-bd_sf"/>
</dbReference>
<name>A0A918ZC64_9ACTN</name>
<evidence type="ECO:0000313" key="6">
    <source>
        <dbReference type="EMBL" id="GHE44054.1"/>
    </source>
</evidence>
<dbReference type="Pfam" id="PF01638">
    <property type="entry name" value="HxlR"/>
    <property type="match status" value="2"/>
</dbReference>
<comment type="caution">
    <text evidence="6">The sequence shown here is derived from an EMBL/GenBank/DDBJ whole genome shotgun (WGS) entry which is preliminary data.</text>
</comment>
<proteinExistence type="predicted"/>
<evidence type="ECO:0000313" key="7">
    <source>
        <dbReference type="Proteomes" id="UP000608024"/>
    </source>
</evidence>
<accession>A0A918ZC64</accession>
<evidence type="ECO:0000256" key="1">
    <source>
        <dbReference type="ARBA" id="ARBA00023015"/>
    </source>
</evidence>